<keyword evidence="13" id="KW-1185">Reference proteome</keyword>
<comment type="subunit">
    <text evidence="8">Monomer.</text>
</comment>
<dbReference type="PANTHER" id="PTHR11702:SF31">
    <property type="entry name" value="MITOCHONDRIAL RIBOSOME-ASSOCIATED GTPASE 2"/>
    <property type="match status" value="1"/>
</dbReference>
<dbReference type="InterPro" id="IPR014100">
    <property type="entry name" value="GTP-bd_Obg/CgtA"/>
</dbReference>
<feature type="binding site" evidence="8">
    <location>
        <position position="193"/>
    </location>
    <ligand>
        <name>Mg(2+)</name>
        <dbReference type="ChEBI" id="CHEBI:18420"/>
    </ligand>
</feature>
<feature type="binding site" evidence="8">
    <location>
        <begin position="213"/>
        <end position="216"/>
    </location>
    <ligand>
        <name>GTP</name>
        <dbReference type="ChEBI" id="CHEBI:37565"/>
    </ligand>
</feature>
<proteinExistence type="inferred from homology"/>
<dbReference type="InterPro" id="IPR045086">
    <property type="entry name" value="OBG_GTPase"/>
</dbReference>
<evidence type="ECO:0000256" key="6">
    <source>
        <dbReference type="ARBA" id="ARBA00022842"/>
    </source>
</evidence>
<feature type="binding site" evidence="8">
    <location>
        <begin position="166"/>
        <end position="173"/>
    </location>
    <ligand>
        <name>GTP</name>
        <dbReference type="ChEBI" id="CHEBI:37565"/>
    </ligand>
</feature>
<protein>
    <recommendedName>
        <fullName evidence="8">GTPase Obg</fullName>
        <ecNumber evidence="8">3.6.5.-</ecNumber>
    </recommendedName>
    <alternativeName>
        <fullName evidence="8">GTP-binding protein Obg</fullName>
    </alternativeName>
</protein>
<evidence type="ECO:0000256" key="2">
    <source>
        <dbReference type="ARBA" id="ARBA00022490"/>
    </source>
</evidence>
<evidence type="ECO:0000313" key="12">
    <source>
        <dbReference type="EMBL" id="SFN20423.1"/>
    </source>
</evidence>
<keyword evidence="4 8" id="KW-0547">Nucleotide-binding</keyword>
<keyword evidence="2 8" id="KW-0963">Cytoplasm</keyword>
<dbReference type="CDD" id="cd01898">
    <property type="entry name" value="Obg"/>
    <property type="match status" value="1"/>
</dbReference>
<sequence length="350" mass="38186">MQFVDEATIRVQAGNGGNGCVSFRREKFIPFGGPDGGDGAEGGSVWLVADEGLNTLVDFRHQRMFRAERGENGMSRQMAGKGGSDTTIRVPVGTVVSNVETDEQIGDLTEHGQRLLVAQGGRGGQGNIHFKSSTNRSPRKATQGTPGEERELRLELKVLADVGMLGFPNAGKSTFIRAVSAATPKVADYPFTTLQPHLGVVRIETDKSFVIADIPGLIEGAADGAGLGVQFLKHVARTRLLLHMVDIAPMDGETDPVEQIRVIENELKGFDPELLKRERWLVFNKIDLIAADEREKVAKAIVRKLKWTGPWYLVSAIARENTWPICLDIQRFFDEQRRDAAEAAAATGQG</sequence>
<feature type="domain" description="Obg" evidence="11">
    <location>
        <begin position="1"/>
        <end position="159"/>
    </location>
</feature>
<evidence type="ECO:0000256" key="3">
    <source>
        <dbReference type="ARBA" id="ARBA00022723"/>
    </source>
</evidence>
<dbReference type="Pfam" id="PF01018">
    <property type="entry name" value="GTP1_OBG"/>
    <property type="match status" value="1"/>
</dbReference>
<feature type="region of interest" description="Disordered" evidence="9">
    <location>
        <begin position="119"/>
        <end position="149"/>
    </location>
</feature>
<dbReference type="PANTHER" id="PTHR11702">
    <property type="entry name" value="DEVELOPMENTALLY REGULATED GTP-BINDING PROTEIN-RELATED"/>
    <property type="match status" value="1"/>
</dbReference>
<dbReference type="InterPro" id="IPR027417">
    <property type="entry name" value="P-loop_NTPase"/>
</dbReference>
<dbReference type="GO" id="GO:0043022">
    <property type="term" value="F:ribosome binding"/>
    <property type="evidence" value="ECO:0007669"/>
    <property type="project" value="UniProtKB-ARBA"/>
</dbReference>
<dbReference type="PROSITE" id="PS51710">
    <property type="entry name" value="G_OBG"/>
    <property type="match status" value="1"/>
</dbReference>
<dbReference type="EMBL" id="FOVF01000007">
    <property type="protein sequence ID" value="SFN20423.1"/>
    <property type="molecule type" value="Genomic_DNA"/>
</dbReference>
<evidence type="ECO:0000256" key="4">
    <source>
        <dbReference type="ARBA" id="ARBA00022741"/>
    </source>
</evidence>
<dbReference type="NCBIfam" id="NF008955">
    <property type="entry name" value="PRK12297.1"/>
    <property type="match status" value="1"/>
</dbReference>
<keyword evidence="6 8" id="KW-0460">Magnesium</keyword>
<dbReference type="PRINTS" id="PR00326">
    <property type="entry name" value="GTP1OBG"/>
</dbReference>
<dbReference type="PIRSF" id="PIRSF002401">
    <property type="entry name" value="GTP_bd_Obg/CgtA"/>
    <property type="match status" value="1"/>
</dbReference>
<feature type="binding site" evidence="8">
    <location>
        <begin position="315"/>
        <end position="317"/>
    </location>
    <ligand>
        <name>GTP</name>
        <dbReference type="ChEBI" id="CHEBI:37565"/>
    </ligand>
</feature>
<dbReference type="Gene3D" id="3.40.50.300">
    <property type="entry name" value="P-loop containing nucleotide triphosphate hydrolases"/>
    <property type="match status" value="1"/>
</dbReference>
<dbReference type="PROSITE" id="PS00905">
    <property type="entry name" value="GTP1_OBG"/>
    <property type="match status" value="1"/>
</dbReference>
<dbReference type="NCBIfam" id="TIGR02729">
    <property type="entry name" value="Obg_CgtA"/>
    <property type="match status" value="1"/>
</dbReference>
<dbReference type="PROSITE" id="PS51883">
    <property type="entry name" value="OBG"/>
    <property type="match status" value="1"/>
</dbReference>
<dbReference type="FunFam" id="2.70.210.12:FF:000001">
    <property type="entry name" value="GTPase Obg"/>
    <property type="match status" value="1"/>
</dbReference>
<dbReference type="AlphaFoldDB" id="A0A1I4X4K1"/>
<dbReference type="InterPro" id="IPR006169">
    <property type="entry name" value="GTP1_OBG_dom"/>
</dbReference>
<name>A0A1I4X4K1_9GAMM</name>
<organism evidence="12 13">
    <name type="scientific">Dokdonella immobilis</name>
    <dbReference type="NCBI Taxonomy" id="578942"/>
    <lineage>
        <taxon>Bacteria</taxon>
        <taxon>Pseudomonadati</taxon>
        <taxon>Pseudomonadota</taxon>
        <taxon>Gammaproteobacteria</taxon>
        <taxon>Lysobacterales</taxon>
        <taxon>Rhodanobacteraceae</taxon>
        <taxon>Dokdonella</taxon>
    </lineage>
</organism>
<dbReference type="InterPro" id="IPR006073">
    <property type="entry name" value="GTP-bd"/>
</dbReference>
<keyword evidence="3 8" id="KW-0479">Metal-binding</keyword>
<gene>
    <name evidence="8" type="primary">obg</name>
    <name evidence="12" type="ORF">SAMN05216289_107113</name>
</gene>
<evidence type="ECO:0000256" key="7">
    <source>
        <dbReference type="ARBA" id="ARBA00023134"/>
    </source>
</evidence>
<dbReference type="InterPro" id="IPR036726">
    <property type="entry name" value="GTP1_OBG_dom_sf"/>
</dbReference>
<evidence type="ECO:0000256" key="9">
    <source>
        <dbReference type="SAM" id="MobiDB-lite"/>
    </source>
</evidence>
<dbReference type="GO" id="GO:0005525">
    <property type="term" value="F:GTP binding"/>
    <property type="evidence" value="ECO:0007669"/>
    <property type="project" value="UniProtKB-UniRule"/>
</dbReference>
<dbReference type="InterPro" id="IPR031167">
    <property type="entry name" value="G_OBG"/>
</dbReference>
<accession>A0A1I4X4K1</accession>
<feature type="compositionally biased region" description="Polar residues" evidence="9">
    <location>
        <begin position="130"/>
        <end position="145"/>
    </location>
</feature>
<evidence type="ECO:0000256" key="1">
    <source>
        <dbReference type="ARBA" id="ARBA00007699"/>
    </source>
</evidence>
<dbReference type="SUPFAM" id="SSF82051">
    <property type="entry name" value="Obg GTP-binding protein N-terminal domain"/>
    <property type="match status" value="1"/>
</dbReference>
<comment type="cofactor">
    <cofactor evidence="8">
        <name>Mg(2+)</name>
        <dbReference type="ChEBI" id="CHEBI:18420"/>
    </cofactor>
</comment>
<keyword evidence="5 8" id="KW-0378">Hydrolase</keyword>
<dbReference type="GO" id="GO:0042254">
    <property type="term" value="P:ribosome biogenesis"/>
    <property type="evidence" value="ECO:0007669"/>
    <property type="project" value="UniProtKB-UniRule"/>
</dbReference>
<dbReference type="GO" id="GO:0000287">
    <property type="term" value="F:magnesium ion binding"/>
    <property type="evidence" value="ECO:0007669"/>
    <property type="project" value="InterPro"/>
</dbReference>
<dbReference type="SUPFAM" id="SSF52540">
    <property type="entry name" value="P-loop containing nucleoside triphosphate hydrolases"/>
    <property type="match status" value="1"/>
</dbReference>
<feature type="binding site" evidence="8">
    <location>
        <begin position="284"/>
        <end position="287"/>
    </location>
    <ligand>
        <name>GTP</name>
        <dbReference type="ChEBI" id="CHEBI:37565"/>
    </ligand>
</feature>
<dbReference type="RefSeq" id="WP_092406595.1">
    <property type="nucleotide sequence ID" value="NZ_FOVF01000007.1"/>
</dbReference>
<dbReference type="Gene3D" id="2.70.210.12">
    <property type="entry name" value="GTP1/OBG domain"/>
    <property type="match status" value="1"/>
</dbReference>
<dbReference type="GO" id="GO:0003924">
    <property type="term" value="F:GTPase activity"/>
    <property type="evidence" value="ECO:0007669"/>
    <property type="project" value="UniProtKB-UniRule"/>
</dbReference>
<evidence type="ECO:0000256" key="5">
    <source>
        <dbReference type="ARBA" id="ARBA00022801"/>
    </source>
</evidence>
<feature type="domain" description="OBG-type G" evidence="10">
    <location>
        <begin position="160"/>
        <end position="334"/>
    </location>
</feature>
<evidence type="ECO:0000313" key="13">
    <source>
        <dbReference type="Proteomes" id="UP000198575"/>
    </source>
</evidence>
<evidence type="ECO:0000259" key="10">
    <source>
        <dbReference type="PROSITE" id="PS51710"/>
    </source>
</evidence>
<dbReference type="InterPro" id="IPR006074">
    <property type="entry name" value="GTP1-OBG_CS"/>
</dbReference>
<dbReference type="HAMAP" id="MF_01454">
    <property type="entry name" value="GTPase_Obg"/>
    <property type="match status" value="1"/>
</dbReference>
<evidence type="ECO:0000256" key="8">
    <source>
        <dbReference type="HAMAP-Rule" id="MF_01454"/>
    </source>
</evidence>
<comment type="similarity">
    <text evidence="1 8">Belongs to the TRAFAC class OBG-HflX-like GTPase superfamily. OBG GTPase family.</text>
</comment>
<reference evidence="12 13" key="1">
    <citation type="submission" date="2016-10" db="EMBL/GenBank/DDBJ databases">
        <authorList>
            <person name="de Groot N.N."/>
        </authorList>
    </citation>
    <scope>NUCLEOTIDE SEQUENCE [LARGE SCALE GENOMIC DNA]</scope>
    <source>
        <strain evidence="12 13">CGMCC 1.7659</strain>
    </source>
</reference>
<dbReference type="Proteomes" id="UP000198575">
    <property type="component" value="Unassembled WGS sequence"/>
</dbReference>
<keyword evidence="7 8" id="KW-0342">GTP-binding</keyword>
<comment type="subcellular location">
    <subcellularLocation>
        <location evidence="8">Cytoplasm</location>
    </subcellularLocation>
</comment>
<evidence type="ECO:0000259" key="11">
    <source>
        <dbReference type="PROSITE" id="PS51883"/>
    </source>
</evidence>
<dbReference type="OrthoDB" id="9807318at2"/>
<dbReference type="GO" id="GO:0005737">
    <property type="term" value="C:cytoplasm"/>
    <property type="evidence" value="ECO:0007669"/>
    <property type="project" value="UniProtKB-SubCell"/>
</dbReference>
<dbReference type="NCBIfam" id="NF008956">
    <property type="entry name" value="PRK12299.1"/>
    <property type="match status" value="1"/>
</dbReference>
<dbReference type="EC" id="3.6.5.-" evidence="8"/>
<dbReference type="Pfam" id="PF01926">
    <property type="entry name" value="MMR_HSR1"/>
    <property type="match status" value="1"/>
</dbReference>
<dbReference type="STRING" id="578942.SAMN05216289_107113"/>
<comment type="function">
    <text evidence="8">An essential GTPase which binds GTP, GDP and possibly (p)ppGpp with moderate affinity, with high nucleotide exchange rates and a fairly low GTP hydrolysis rate. Plays a role in control of the cell cycle, stress response, ribosome biogenesis and in those bacteria that undergo differentiation, in morphogenesis control.</text>
</comment>
<feature type="binding site" evidence="8">
    <location>
        <position position="173"/>
    </location>
    <ligand>
        <name>Mg(2+)</name>
        <dbReference type="ChEBI" id="CHEBI:18420"/>
    </ligand>
</feature>
<feature type="binding site" evidence="8">
    <location>
        <begin position="191"/>
        <end position="195"/>
    </location>
    <ligand>
        <name>GTP</name>
        <dbReference type="ChEBI" id="CHEBI:37565"/>
    </ligand>
</feature>